<feature type="transmembrane region" description="Helical" evidence="6">
    <location>
        <begin position="167"/>
        <end position="185"/>
    </location>
</feature>
<dbReference type="PANTHER" id="PTHR11132">
    <property type="entry name" value="SOLUTE CARRIER FAMILY 35"/>
    <property type="match status" value="1"/>
</dbReference>
<feature type="transmembrane region" description="Helical" evidence="6">
    <location>
        <begin position="192"/>
        <end position="213"/>
    </location>
</feature>
<dbReference type="InterPro" id="IPR004853">
    <property type="entry name" value="Sugar_P_trans_dom"/>
</dbReference>
<feature type="domain" description="Sugar phosphate transporter" evidence="7">
    <location>
        <begin position="49"/>
        <end position="334"/>
    </location>
</feature>
<evidence type="ECO:0000313" key="8">
    <source>
        <dbReference type="EMBL" id="CAD9705367.1"/>
    </source>
</evidence>
<evidence type="ECO:0000256" key="6">
    <source>
        <dbReference type="SAM" id="Phobius"/>
    </source>
</evidence>
<feature type="transmembrane region" description="Helical" evidence="6">
    <location>
        <begin position="305"/>
        <end position="334"/>
    </location>
</feature>
<keyword evidence="4 6" id="KW-0472">Membrane</keyword>
<protein>
    <recommendedName>
        <fullName evidence="7">Sugar phosphate transporter domain-containing protein</fullName>
    </recommendedName>
</protein>
<feature type="region of interest" description="Disordered" evidence="5">
    <location>
        <begin position="350"/>
        <end position="381"/>
    </location>
</feature>
<evidence type="ECO:0000256" key="2">
    <source>
        <dbReference type="ARBA" id="ARBA00022692"/>
    </source>
</evidence>
<feature type="transmembrane region" description="Helical" evidence="6">
    <location>
        <begin position="48"/>
        <end position="67"/>
    </location>
</feature>
<sequence length="381" mass="41789">MPGVRETDENMRTATGRKTAGGAGDTQPLRESGAAPDTPKPATVSSQARMLFLLAMWMCISIGLIMYNKWLLSYKGYRFPLAMTMTHQAFTATVAHLTCRLGFMSPPKLTFEQLKQRIAPIAFLFAASIALSNFAVSHLTVPFMQMLKASIPTFSLVIGFATGMEQYNSGLLGTVMGIGLGVMIASIGEIDFVWEGFLVAIVGLVTEAARLVLTQRLLQGQDIKFNAITGNYYTAPIAFCTLAIPFMLFELRTYQETVDLQEMGVHIFCNGLLAAMLNVSVFVVLKETSAVTYGIAGQVKDWMNILIAIPIFGNKVTFIQFVGYSIAVTGVFYYKKIRTQIGKDAKLHVEKEQQSSSKAELTPNPSEAPDARLVTAENREK</sequence>
<accession>A0A7S2SNQ2</accession>
<feature type="transmembrane region" description="Helical" evidence="6">
    <location>
        <begin position="118"/>
        <end position="136"/>
    </location>
</feature>
<organism evidence="8">
    <name type="scientific">Rhizochromulina marina</name>
    <dbReference type="NCBI Taxonomy" id="1034831"/>
    <lineage>
        <taxon>Eukaryota</taxon>
        <taxon>Sar</taxon>
        <taxon>Stramenopiles</taxon>
        <taxon>Ochrophyta</taxon>
        <taxon>Dictyochophyceae</taxon>
        <taxon>Rhizochromulinales</taxon>
        <taxon>Rhizochromulina</taxon>
    </lineage>
</organism>
<keyword evidence="2 6" id="KW-0812">Transmembrane</keyword>
<reference evidence="8" key="1">
    <citation type="submission" date="2021-01" db="EMBL/GenBank/DDBJ databases">
        <authorList>
            <person name="Corre E."/>
            <person name="Pelletier E."/>
            <person name="Niang G."/>
            <person name="Scheremetjew M."/>
            <person name="Finn R."/>
            <person name="Kale V."/>
            <person name="Holt S."/>
            <person name="Cochrane G."/>
            <person name="Meng A."/>
            <person name="Brown T."/>
            <person name="Cohen L."/>
        </authorList>
    </citation>
    <scope>NUCLEOTIDE SEQUENCE</scope>
    <source>
        <strain evidence="8">CCMP1243</strain>
    </source>
</reference>
<evidence type="ECO:0000256" key="3">
    <source>
        <dbReference type="ARBA" id="ARBA00022989"/>
    </source>
</evidence>
<feature type="transmembrane region" description="Helical" evidence="6">
    <location>
        <begin position="143"/>
        <end position="161"/>
    </location>
</feature>
<feature type="compositionally biased region" description="Polar residues" evidence="5">
    <location>
        <begin position="354"/>
        <end position="365"/>
    </location>
</feature>
<dbReference type="GO" id="GO:0016020">
    <property type="term" value="C:membrane"/>
    <property type="evidence" value="ECO:0007669"/>
    <property type="project" value="UniProtKB-SubCell"/>
</dbReference>
<dbReference type="EMBL" id="HBHJ01025774">
    <property type="protein sequence ID" value="CAD9705367.1"/>
    <property type="molecule type" value="Transcribed_RNA"/>
</dbReference>
<dbReference type="Pfam" id="PF03151">
    <property type="entry name" value="TPT"/>
    <property type="match status" value="1"/>
</dbReference>
<dbReference type="AlphaFoldDB" id="A0A7S2SNQ2"/>
<comment type="subcellular location">
    <subcellularLocation>
        <location evidence="1">Membrane</location>
        <topology evidence="1">Multi-pass membrane protein</topology>
    </subcellularLocation>
</comment>
<proteinExistence type="predicted"/>
<evidence type="ECO:0000256" key="5">
    <source>
        <dbReference type="SAM" id="MobiDB-lite"/>
    </source>
</evidence>
<feature type="transmembrane region" description="Helical" evidence="6">
    <location>
        <begin position="263"/>
        <end position="285"/>
    </location>
</feature>
<keyword evidence="3 6" id="KW-1133">Transmembrane helix</keyword>
<feature type="region of interest" description="Disordered" evidence="5">
    <location>
        <begin position="1"/>
        <end position="42"/>
    </location>
</feature>
<feature type="transmembrane region" description="Helical" evidence="6">
    <location>
        <begin position="233"/>
        <end position="251"/>
    </location>
</feature>
<dbReference type="InterPro" id="IPR050186">
    <property type="entry name" value="TPT_transporter"/>
</dbReference>
<evidence type="ECO:0000259" key="7">
    <source>
        <dbReference type="Pfam" id="PF03151"/>
    </source>
</evidence>
<evidence type="ECO:0000256" key="1">
    <source>
        <dbReference type="ARBA" id="ARBA00004141"/>
    </source>
</evidence>
<evidence type="ECO:0000256" key="4">
    <source>
        <dbReference type="ARBA" id="ARBA00023136"/>
    </source>
</evidence>
<feature type="compositionally biased region" description="Basic and acidic residues" evidence="5">
    <location>
        <begin position="1"/>
        <end position="11"/>
    </location>
</feature>
<name>A0A7S2SNQ2_9STRA</name>
<gene>
    <name evidence="8" type="ORF">RMAR1173_LOCUS17005</name>
</gene>